<evidence type="ECO:0000256" key="2">
    <source>
        <dbReference type="ARBA" id="ARBA00007749"/>
    </source>
</evidence>
<name>A0AAU9F0T4_9BACT</name>
<accession>A0AAU9F0T4</accession>
<evidence type="ECO:0000313" key="7">
    <source>
        <dbReference type="EMBL" id="BEQ16641.1"/>
    </source>
</evidence>
<gene>
    <name evidence="7" type="ORF">FAK_37070</name>
</gene>
<dbReference type="GO" id="GO:0016787">
    <property type="term" value="F:hydrolase activity"/>
    <property type="evidence" value="ECO:0007669"/>
    <property type="project" value="UniProtKB-KW"/>
</dbReference>
<reference evidence="8" key="1">
    <citation type="journal article" date="2023" name="Arch. Microbiol.">
        <title>Desulfoferula mesophilus gen. nov. sp. nov., a mesophilic sulfate-reducing bacterium isolated from a brackish lake sediment.</title>
        <authorList>
            <person name="Watanabe T."/>
            <person name="Yabe T."/>
            <person name="Tsuji J.M."/>
            <person name="Fukui M."/>
        </authorList>
    </citation>
    <scope>NUCLEOTIDE SEQUENCE [LARGE SCALE GENOMIC DNA]</scope>
    <source>
        <strain evidence="8">12FAK</strain>
    </source>
</reference>
<dbReference type="PANTHER" id="PTHR42978">
    <property type="entry name" value="QUORUM-QUENCHING LACTONASE YTNP-RELATED-RELATED"/>
    <property type="match status" value="1"/>
</dbReference>
<dbReference type="Pfam" id="PF00753">
    <property type="entry name" value="Lactamase_B"/>
    <property type="match status" value="1"/>
</dbReference>
<dbReference type="RefSeq" id="WP_338602765.1">
    <property type="nucleotide sequence ID" value="NZ_AP028679.1"/>
</dbReference>
<evidence type="ECO:0000313" key="8">
    <source>
        <dbReference type="Proteomes" id="UP001366166"/>
    </source>
</evidence>
<dbReference type="InterPro" id="IPR051013">
    <property type="entry name" value="MBL_superfamily_lactonases"/>
</dbReference>
<evidence type="ECO:0000259" key="6">
    <source>
        <dbReference type="SMART" id="SM00849"/>
    </source>
</evidence>
<dbReference type="CDD" id="cd07729">
    <property type="entry name" value="AHL_lactonase_MBL-fold"/>
    <property type="match status" value="1"/>
</dbReference>
<dbReference type="Proteomes" id="UP001366166">
    <property type="component" value="Chromosome"/>
</dbReference>
<evidence type="ECO:0000256" key="1">
    <source>
        <dbReference type="ARBA" id="ARBA00001947"/>
    </source>
</evidence>
<keyword evidence="4" id="KW-0378">Hydrolase</keyword>
<dbReference type="SUPFAM" id="SSF56281">
    <property type="entry name" value="Metallo-hydrolase/oxidoreductase"/>
    <property type="match status" value="1"/>
</dbReference>
<dbReference type="GO" id="GO:0046872">
    <property type="term" value="F:metal ion binding"/>
    <property type="evidence" value="ECO:0007669"/>
    <property type="project" value="UniProtKB-KW"/>
</dbReference>
<comment type="cofactor">
    <cofactor evidence="1">
        <name>Zn(2+)</name>
        <dbReference type="ChEBI" id="CHEBI:29105"/>
    </cofactor>
</comment>
<proteinExistence type="inferred from homology"/>
<dbReference type="SMART" id="SM00849">
    <property type="entry name" value="Lactamase_B"/>
    <property type="match status" value="1"/>
</dbReference>
<protein>
    <submittedName>
        <fullName evidence="7">MBL fold metallo-hydrolase</fullName>
    </submittedName>
</protein>
<keyword evidence="8" id="KW-1185">Reference proteome</keyword>
<dbReference type="KEGG" id="dmp:FAK_37070"/>
<keyword evidence="3" id="KW-0479">Metal-binding</keyword>
<evidence type="ECO:0000256" key="4">
    <source>
        <dbReference type="ARBA" id="ARBA00022801"/>
    </source>
</evidence>
<comment type="similarity">
    <text evidence="2">Belongs to the metallo-beta-lactamase superfamily.</text>
</comment>
<dbReference type="InterPro" id="IPR001279">
    <property type="entry name" value="Metallo-B-lactamas"/>
</dbReference>
<organism evidence="7 8">
    <name type="scientific">Desulfoferula mesophila</name>
    <dbReference type="NCBI Taxonomy" id="3058419"/>
    <lineage>
        <taxon>Bacteria</taxon>
        <taxon>Pseudomonadati</taxon>
        <taxon>Thermodesulfobacteriota</taxon>
        <taxon>Desulfarculia</taxon>
        <taxon>Desulfarculales</taxon>
        <taxon>Desulfarculaceae</taxon>
        <taxon>Desulfoferula</taxon>
    </lineage>
</organism>
<dbReference type="AlphaFoldDB" id="A0AAU9F0T4"/>
<sequence>MSDTYEIYALRYAGPEESSRALLIWNRDWEQRVKRAYYFWCLLGPAGPVVVDCAVTPERAAQRKLTNYRPPLELLAALGVEPGEVRHLVLTHLHWDHCGGAAWFPAAQVHVGLADWAFWSQSPLASRSILALLHEPEDLAPLRTAQDQGRLRLHPGDAPLAPGLELLAAPGHSPGLMALQAATKVGQAVVASDCGHTFANFAQDWPSMFIFNLPAWLESMERLRGRVSAPELLFPGHDLKMSEDYPEVAPGVTRLA</sequence>
<evidence type="ECO:0000256" key="3">
    <source>
        <dbReference type="ARBA" id="ARBA00022723"/>
    </source>
</evidence>
<evidence type="ECO:0000256" key="5">
    <source>
        <dbReference type="ARBA" id="ARBA00022833"/>
    </source>
</evidence>
<feature type="domain" description="Metallo-beta-lactamase" evidence="6">
    <location>
        <begin position="36"/>
        <end position="237"/>
    </location>
</feature>
<dbReference type="EMBL" id="AP028679">
    <property type="protein sequence ID" value="BEQ16641.1"/>
    <property type="molecule type" value="Genomic_DNA"/>
</dbReference>
<dbReference type="PANTHER" id="PTHR42978:SF7">
    <property type="entry name" value="METALLO-HYDROLASE RV2300C-RELATED"/>
    <property type="match status" value="1"/>
</dbReference>
<keyword evidence="5" id="KW-0862">Zinc</keyword>
<dbReference type="Gene3D" id="3.60.15.10">
    <property type="entry name" value="Ribonuclease Z/Hydroxyacylglutathione hydrolase-like"/>
    <property type="match status" value="1"/>
</dbReference>
<dbReference type="InterPro" id="IPR036866">
    <property type="entry name" value="RibonucZ/Hydroxyglut_hydro"/>
</dbReference>